<keyword evidence="13" id="KW-1185">Reference proteome</keyword>
<feature type="domain" description="Histidine kinase/HSP90-like ATPase" evidence="11">
    <location>
        <begin position="592"/>
        <end position="683"/>
    </location>
</feature>
<dbReference type="InterPro" id="IPR050482">
    <property type="entry name" value="Sensor_HK_TwoCompSys"/>
</dbReference>
<comment type="catalytic activity">
    <reaction evidence="1">
        <text>ATP + protein L-histidine = ADP + protein N-phospho-L-histidine.</text>
        <dbReference type="EC" id="2.7.13.3"/>
    </reaction>
</comment>
<feature type="transmembrane region" description="Helical" evidence="10">
    <location>
        <begin position="234"/>
        <end position="253"/>
    </location>
</feature>
<name>A0ABY5W6M2_9ACTN</name>
<reference evidence="12" key="2">
    <citation type="submission" date="2022-09" db="EMBL/GenBank/DDBJ databases">
        <title>Biosynthetic gene clusters of Dactylosporangioum fulvum.</title>
        <authorList>
            <person name="Caradec T."/>
        </authorList>
    </citation>
    <scope>NUCLEOTIDE SEQUENCE</scope>
    <source>
        <strain evidence="12">NRRL B-16292</strain>
    </source>
</reference>
<dbReference type="InterPro" id="IPR036890">
    <property type="entry name" value="HATPase_C_sf"/>
</dbReference>
<reference evidence="12" key="1">
    <citation type="submission" date="2021-04" db="EMBL/GenBank/DDBJ databases">
        <authorList>
            <person name="Hartkoorn R.C."/>
            <person name="Beaudoing E."/>
            <person name="Hot D."/>
        </authorList>
    </citation>
    <scope>NUCLEOTIDE SEQUENCE</scope>
    <source>
        <strain evidence="12">NRRL B-16292</strain>
    </source>
</reference>
<keyword evidence="10" id="KW-0472">Membrane</keyword>
<dbReference type="SMART" id="SM00387">
    <property type="entry name" value="HATPase_c"/>
    <property type="match status" value="1"/>
</dbReference>
<dbReference type="InterPro" id="IPR003594">
    <property type="entry name" value="HATPase_dom"/>
</dbReference>
<dbReference type="PANTHER" id="PTHR24421">
    <property type="entry name" value="NITRATE/NITRITE SENSOR PROTEIN NARX-RELATED"/>
    <property type="match status" value="1"/>
</dbReference>
<sequence>MSRFKVSTLVGDVLVVLTIAATVASVVLELMVDAAYRATDGLEPGWVSGLAGLALAVPGGLLVRRAPRNPVSWILCVTGLHWAVDGTAVSWVVYSTTQDPMLPGTHLSYWLYQRVGAGLLFSLPLLLVFYPDGKLPTGRWRWAVFGSIGATAILPVTLLFVPERIASVEAQDPDPAVAGRLSIDLLSLPLPDTAWTVLLRVGYAALPLSLLVPFAVVFRRYRRATGLERTRMRWLVWAGVVDVLVMLSVLLLPTSVSGAGLFVAIAVTGFAIAVGVLRPRLFDIDRLLGGTVLYGALATIVVGVDAAVLALVAALPGVDRPGQGVALVGLLVVLLVYGPLRNRLWLLVQRVVLGQRHDPYRVVSGLAEQLERSDSPEDQLLAVARSVAEAFRSPYVAVEVYRTGGTLLAEHGVAPPETQMLPITYRDETVGRLILAAGDPRTVLSPKDEQLLADVVRQAAAAARSSYLAAELQRSRERLVGAREEERRRVRRDLHDGLGPALGGVALRIDTARNLLRGNGDAAARADGMLRQAREDVATALADVRRLVHDLRPPALDDVGLAGAVGQLAERLRTPAMATRVEAADLADLPAAVEVAAYRIASEALTNVTKHANATTCTVRFRRGDHTLVVEVADDGVGIPAGIPAGVGLVSLRERAAELGGRCEIECPPAGGTVVRAHLPLSSGAQAGGAHTGGTRTGGARPGAAQAAEVRIG</sequence>
<evidence type="ECO:0000259" key="11">
    <source>
        <dbReference type="SMART" id="SM00387"/>
    </source>
</evidence>
<feature type="transmembrane region" description="Helical" evidence="10">
    <location>
        <begin position="12"/>
        <end position="32"/>
    </location>
</feature>
<keyword evidence="6 12" id="KW-0418">Kinase</keyword>
<evidence type="ECO:0000256" key="9">
    <source>
        <dbReference type="SAM" id="MobiDB-lite"/>
    </source>
</evidence>
<evidence type="ECO:0000313" key="12">
    <source>
        <dbReference type="EMBL" id="UWP84919.1"/>
    </source>
</evidence>
<keyword evidence="4" id="KW-0808">Transferase</keyword>
<feature type="transmembrane region" description="Helical" evidence="10">
    <location>
        <begin position="70"/>
        <end position="91"/>
    </location>
</feature>
<dbReference type="Gene3D" id="3.30.565.10">
    <property type="entry name" value="Histidine kinase-like ATPase, C-terminal domain"/>
    <property type="match status" value="1"/>
</dbReference>
<keyword evidence="5" id="KW-0547">Nucleotide-binding</keyword>
<feature type="transmembrane region" description="Helical" evidence="10">
    <location>
        <begin position="259"/>
        <end position="279"/>
    </location>
</feature>
<feature type="transmembrane region" description="Helical" evidence="10">
    <location>
        <begin position="111"/>
        <end position="130"/>
    </location>
</feature>
<keyword evidence="8" id="KW-0902">Two-component regulatory system</keyword>
<evidence type="ECO:0000313" key="13">
    <source>
        <dbReference type="Proteomes" id="UP001059617"/>
    </source>
</evidence>
<dbReference type="Pfam" id="PF07730">
    <property type="entry name" value="HisKA_3"/>
    <property type="match status" value="1"/>
</dbReference>
<evidence type="ECO:0000256" key="5">
    <source>
        <dbReference type="ARBA" id="ARBA00022741"/>
    </source>
</evidence>
<protein>
    <recommendedName>
        <fullName evidence="2">histidine kinase</fullName>
        <ecNumber evidence="2">2.7.13.3</ecNumber>
    </recommendedName>
</protein>
<feature type="region of interest" description="Disordered" evidence="9">
    <location>
        <begin position="684"/>
        <end position="713"/>
    </location>
</feature>
<keyword evidence="7" id="KW-0067">ATP-binding</keyword>
<keyword evidence="3" id="KW-0597">Phosphoprotein</keyword>
<evidence type="ECO:0000256" key="1">
    <source>
        <dbReference type="ARBA" id="ARBA00000085"/>
    </source>
</evidence>
<gene>
    <name evidence="12" type="ORF">Dfulv_12090</name>
</gene>
<feature type="compositionally biased region" description="Low complexity" evidence="9">
    <location>
        <begin position="702"/>
        <end position="713"/>
    </location>
</feature>
<evidence type="ECO:0000256" key="8">
    <source>
        <dbReference type="ARBA" id="ARBA00023012"/>
    </source>
</evidence>
<feature type="transmembrane region" description="Helical" evidence="10">
    <location>
        <begin position="142"/>
        <end position="161"/>
    </location>
</feature>
<dbReference type="InterPro" id="IPR011712">
    <property type="entry name" value="Sig_transdc_His_kin_sub3_dim/P"/>
</dbReference>
<dbReference type="RefSeq" id="WP_259862928.1">
    <property type="nucleotide sequence ID" value="NZ_CP073720.1"/>
</dbReference>
<evidence type="ECO:0000256" key="4">
    <source>
        <dbReference type="ARBA" id="ARBA00022679"/>
    </source>
</evidence>
<feature type="transmembrane region" description="Helical" evidence="10">
    <location>
        <begin position="291"/>
        <end position="315"/>
    </location>
</feature>
<organism evidence="12 13">
    <name type="scientific">Dactylosporangium fulvum</name>
    <dbReference type="NCBI Taxonomy" id="53359"/>
    <lineage>
        <taxon>Bacteria</taxon>
        <taxon>Bacillati</taxon>
        <taxon>Actinomycetota</taxon>
        <taxon>Actinomycetes</taxon>
        <taxon>Micromonosporales</taxon>
        <taxon>Micromonosporaceae</taxon>
        <taxon>Dactylosporangium</taxon>
    </lineage>
</organism>
<dbReference type="Gene3D" id="1.20.5.1930">
    <property type="match status" value="1"/>
</dbReference>
<evidence type="ECO:0000256" key="7">
    <source>
        <dbReference type="ARBA" id="ARBA00022840"/>
    </source>
</evidence>
<feature type="transmembrane region" description="Helical" evidence="10">
    <location>
        <begin position="44"/>
        <end position="63"/>
    </location>
</feature>
<feature type="transmembrane region" description="Helical" evidence="10">
    <location>
        <begin position="321"/>
        <end position="340"/>
    </location>
</feature>
<evidence type="ECO:0000256" key="10">
    <source>
        <dbReference type="SAM" id="Phobius"/>
    </source>
</evidence>
<dbReference type="CDD" id="cd16917">
    <property type="entry name" value="HATPase_UhpB-NarQ-NarX-like"/>
    <property type="match status" value="1"/>
</dbReference>
<evidence type="ECO:0000256" key="6">
    <source>
        <dbReference type="ARBA" id="ARBA00022777"/>
    </source>
</evidence>
<proteinExistence type="predicted"/>
<dbReference type="EC" id="2.7.13.3" evidence="2"/>
<accession>A0ABY5W6M2</accession>
<dbReference type="Proteomes" id="UP001059617">
    <property type="component" value="Chromosome"/>
</dbReference>
<keyword evidence="10" id="KW-1133">Transmembrane helix</keyword>
<dbReference type="EMBL" id="CP073720">
    <property type="protein sequence ID" value="UWP84919.1"/>
    <property type="molecule type" value="Genomic_DNA"/>
</dbReference>
<feature type="transmembrane region" description="Helical" evidence="10">
    <location>
        <begin position="197"/>
        <end position="218"/>
    </location>
</feature>
<keyword evidence="10" id="KW-0812">Transmembrane</keyword>
<dbReference type="SUPFAM" id="SSF55874">
    <property type="entry name" value="ATPase domain of HSP90 chaperone/DNA topoisomerase II/histidine kinase"/>
    <property type="match status" value="1"/>
</dbReference>
<dbReference type="GO" id="GO:0016301">
    <property type="term" value="F:kinase activity"/>
    <property type="evidence" value="ECO:0007669"/>
    <property type="project" value="UniProtKB-KW"/>
</dbReference>
<dbReference type="PANTHER" id="PTHR24421:SF10">
    <property type="entry name" value="NITRATE_NITRITE SENSOR PROTEIN NARQ"/>
    <property type="match status" value="1"/>
</dbReference>
<evidence type="ECO:0000256" key="3">
    <source>
        <dbReference type="ARBA" id="ARBA00022553"/>
    </source>
</evidence>
<feature type="compositionally biased region" description="Gly residues" evidence="9">
    <location>
        <begin position="686"/>
        <end position="701"/>
    </location>
</feature>
<dbReference type="Pfam" id="PF02518">
    <property type="entry name" value="HATPase_c"/>
    <property type="match status" value="1"/>
</dbReference>
<evidence type="ECO:0000256" key="2">
    <source>
        <dbReference type="ARBA" id="ARBA00012438"/>
    </source>
</evidence>